<dbReference type="Proteomes" id="UP001231675">
    <property type="component" value="Unassembled WGS sequence"/>
</dbReference>
<gene>
    <name evidence="2" type="ORF">J2S47_000103</name>
</gene>
<keyword evidence="3" id="KW-1185">Reference proteome</keyword>
<dbReference type="EMBL" id="JAURUD010000001">
    <property type="protein sequence ID" value="MDP9679601.1"/>
    <property type="molecule type" value="Genomic_DNA"/>
</dbReference>
<proteinExistence type="predicted"/>
<dbReference type="RefSeq" id="WP_189419380.1">
    <property type="nucleotide sequence ID" value="NZ_BMSM01000010.1"/>
</dbReference>
<accession>A0ABT9L7B2</accession>
<evidence type="ECO:0000256" key="1">
    <source>
        <dbReference type="SAM" id="MobiDB-lite"/>
    </source>
</evidence>
<reference evidence="2 3" key="1">
    <citation type="submission" date="2023-07" db="EMBL/GenBank/DDBJ databases">
        <title>Sequencing the genomes of 1000 actinobacteria strains.</title>
        <authorList>
            <person name="Klenk H.-P."/>
        </authorList>
    </citation>
    <scope>NUCLEOTIDE SEQUENCE [LARGE SCALE GENOMIC DNA]</scope>
    <source>
        <strain evidence="2 3">DSM 40229</strain>
    </source>
</reference>
<protein>
    <submittedName>
        <fullName evidence="2">Uncharacterized protein</fullName>
    </submittedName>
</protein>
<feature type="region of interest" description="Disordered" evidence="1">
    <location>
        <begin position="28"/>
        <end position="69"/>
    </location>
</feature>
<dbReference type="GeneID" id="91549032"/>
<name>A0ABT9L7B2_STRGD</name>
<sequence length="69" mass="7515">MIVVAVLLLPLLGLLLYGMDRLEDRLFGPPSAPSPARHGRRRHLRLIGGTAAGRRHRRPAAASRRADAA</sequence>
<evidence type="ECO:0000313" key="2">
    <source>
        <dbReference type="EMBL" id="MDP9679601.1"/>
    </source>
</evidence>
<evidence type="ECO:0000313" key="3">
    <source>
        <dbReference type="Proteomes" id="UP001231675"/>
    </source>
</evidence>
<comment type="caution">
    <text evidence="2">The sequence shown here is derived from an EMBL/GenBank/DDBJ whole genome shotgun (WGS) entry which is preliminary data.</text>
</comment>
<organism evidence="2 3">
    <name type="scientific">Streptomyces griseoviridis</name>
    <dbReference type="NCBI Taxonomy" id="45398"/>
    <lineage>
        <taxon>Bacteria</taxon>
        <taxon>Bacillati</taxon>
        <taxon>Actinomycetota</taxon>
        <taxon>Actinomycetes</taxon>
        <taxon>Kitasatosporales</taxon>
        <taxon>Streptomycetaceae</taxon>
        <taxon>Streptomyces</taxon>
    </lineage>
</organism>